<proteinExistence type="inferred from homology"/>
<keyword evidence="3" id="KW-1185">Reference proteome</keyword>
<dbReference type="GO" id="GO:0046982">
    <property type="term" value="F:protein heterodimerization activity"/>
    <property type="evidence" value="ECO:0007669"/>
    <property type="project" value="InterPro"/>
</dbReference>
<dbReference type="GO" id="GO:0030527">
    <property type="term" value="F:structural constituent of chromatin"/>
    <property type="evidence" value="ECO:0007669"/>
    <property type="project" value="InterPro"/>
</dbReference>
<comment type="similarity">
    <text evidence="1">Belongs to the histone H3 family.</text>
</comment>
<evidence type="ECO:0000313" key="2">
    <source>
        <dbReference type="EMBL" id="VDM43673.1"/>
    </source>
</evidence>
<dbReference type="InterPro" id="IPR000164">
    <property type="entry name" value="Histone_H3/CENP-A"/>
</dbReference>
<organism evidence="3 4">
    <name type="scientific">Toxocara canis</name>
    <name type="common">Canine roundworm</name>
    <dbReference type="NCBI Taxonomy" id="6265"/>
    <lineage>
        <taxon>Eukaryota</taxon>
        <taxon>Metazoa</taxon>
        <taxon>Ecdysozoa</taxon>
        <taxon>Nematoda</taxon>
        <taxon>Chromadorea</taxon>
        <taxon>Rhabditida</taxon>
        <taxon>Spirurina</taxon>
        <taxon>Ascaridomorpha</taxon>
        <taxon>Ascaridoidea</taxon>
        <taxon>Toxocaridae</taxon>
        <taxon>Toxocara</taxon>
    </lineage>
</organism>
<dbReference type="WBParaSite" id="TCNE_0001235201-mRNA-1">
    <property type="protein sequence ID" value="TCNE_0001235201-mRNA-1"/>
    <property type="gene ID" value="TCNE_0001235201"/>
</dbReference>
<evidence type="ECO:0000256" key="1">
    <source>
        <dbReference type="ARBA" id="ARBA00010343"/>
    </source>
</evidence>
<dbReference type="AlphaFoldDB" id="A0A183UV32"/>
<name>A0A183UV32_TOXCA</name>
<evidence type="ECO:0000313" key="4">
    <source>
        <dbReference type="WBParaSite" id="TCNE_0001235201-mRNA-1"/>
    </source>
</evidence>
<dbReference type="PANTHER" id="PTHR11426">
    <property type="entry name" value="HISTONE H3"/>
    <property type="match status" value="1"/>
</dbReference>
<dbReference type="SMART" id="SM00428">
    <property type="entry name" value="H3"/>
    <property type="match status" value="1"/>
</dbReference>
<protein>
    <submittedName>
        <fullName evidence="4">Histone domain-containing protein</fullName>
    </submittedName>
</protein>
<accession>A0A183UV32</accession>
<gene>
    <name evidence="2" type="ORF">TCNE_LOCUS12352</name>
</gene>
<dbReference type="GO" id="GO:0003677">
    <property type="term" value="F:DNA binding"/>
    <property type="evidence" value="ECO:0007669"/>
    <property type="project" value="InterPro"/>
</dbReference>
<dbReference type="GO" id="GO:0000786">
    <property type="term" value="C:nucleosome"/>
    <property type="evidence" value="ECO:0007669"/>
    <property type="project" value="InterPro"/>
</dbReference>
<dbReference type="InterPro" id="IPR009072">
    <property type="entry name" value="Histone-fold"/>
</dbReference>
<evidence type="ECO:0000313" key="3">
    <source>
        <dbReference type="Proteomes" id="UP000050794"/>
    </source>
</evidence>
<dbReference type="Proteomes" id="UP000050794">
    <property type="component" value="Unassembled WGS sequence"/>
</dbReference>
<reference evidence="2 3" key="2">
    <citation type="submission" date="2018-11" db="EMBL/GenBank/DDBJ databases">
        <authorList>
            <consortium name="Pathogen Informatics"/>
        </authorList>
    </citation>
    <scope>NUCLEOTIDE SEQUENCE [LARGE SCALE GENOMIC DNA]</scope>
</reference>
<dbReference type="SUPFAM" id="SSF47113">
    <property type="entry name" value="Histone-fold"/>
    <property type="match status" value="1"/>
</dbReference>
<dbReference type="EMBL" id="UYWY01021224">
    <property type="protein sequence ID" value="VDM43673.1"/>
    <property type="molecule type" value="Genomic_DNA"/>
</dbReference>
<dbReference type="Gene3D" id="1.10.20.10">
    <property type="entry name" value="Histone, subunit A"/>
    <property type="match status" value="1"/>
</dbReference>
<reference evidence="4" key="1">
    <citation type="submission" date="2016-06" db="UniProtKB">
        <authorList>
            <consortium name="WormBaseParasite"/>
        </authorList>
    </citation>
    <scope>IDENTIFICATION</scope>
</reference>
<sequence length="134" mass="15275">MFKMALVHSPENSDGLNNEVTLSMKKPFRGKGSGRELVTKAAHINTAGDVKKPRRCPPRTVALCELRRYQKSTELLLCKLFQQFMQEIANDFRSDLRFQSAAVRELQVVEFEKESFAHFEQLMNNGLSNLIDVG</sequence>